<sequence length="111" mass="12924">MSKERKKMMKDKREKKDTSIEKNRPQPVATLVNIKGYNNYVDRLWKVSESDAKKSLNEAREKYLMNMKKDLPTPVADPQPRRRLTFLPQPVATLLGIKGPLKSLDQLWKVS</sequence>
<dbReference type="EMBL" id="OX459121">
    <property type="protein sequence ID" value="CAI9103185.1"/>
    <property type="molecule type" value="Genomic_DNA"/>
</dbReference>
<accession>A0AAV1D807</accession>
<evidence type="ECO:0000256" key="1">
    <source>
        <dbReference type="SAM" id="MobiDB-lite"/>
    </source>
</evidence>
<evidence type="ECO:0000313" key="2">
    <source>
        <dbReference type="EMBL" id="CAI9103185.1"/>
    </source>
</evidence>
<name>A0AAV1D807_OLDCO</name>
<evidence type="ECO:0000313" key="3">
    <source>
        <dbReference type="Proteomes" id="UP001161247"/>
    </source>
</evidence>
<keyword evidence="3" id="KW-1185">Reference proteome</keyword>
<organism evidence="2 3">
    <name type="scientific">Oldenlandia corymbosa var. corymbosa</name>
    <dbReference type="NCBI Taxonomy" id="529605"/>
    <lineage>
        <taxon>Eukaryota</taxon>
        <taxon>Viridiplantae</taxon>
        <taxon>Streptophyta</taxon>
        <taxon>Embryophyta</taxon>
        <taxon>Tracheophyta</taxon>
        <taxon>Spermatophyta</taxon>
        <taxon>Magnoliopsida</taxon>
        <taxon>eudicotyledons</taxon>
        <taxon>Gunneridae</taxon>
        <taxon>Pentapetalae</taxon>
        <taxon>asterids</taxon>
        <taxon>lamiids</taxon>
        <taxon>Gentianales</taxon>
        <taxon>Rubiaceae</taxon>
        <taxon>Rubioideae</taxon>
        <taxon>Spermacoceae</taxon>
        <taxon>Hedyotis-Oldenlandia complex</taxon>
        <taxon>Oldenlandia</taxon>
    </lineage>
</organism>
<feature type="compositionally biased region" description="Basic residues" evidence="1">
    <location>
        <begin position="1"/>
        <end position="10"/>
    </location>
</feature>
<dbReference type="Proteomes" id="UP001161247">
    <property type="component" value="Chromosome 4"/>
</dbReference>
<dbReference type="AlphaFoldDB" id="A0AAV1D807"/>
<protein>
    <submittedName>
        <fullName evidence="2">OLC1v1001631C1</fullName>
    </submittedName>
</protein>
<reference evidence="2" key="1">
    <citation type="submission" date="2023-03" db="EMBL/GenBank/DDBJ databases">
        <authorList>
            <person name="Julca I."/>
        </authorList>
    </citation>
    <scope>NUCLEOTIDE SEQUENCE</scope>
</reference>
<gene>
    <name evidence="2" type="ORF">OLC1_LOCUS12403</name>
</gene>
<proteinExistence type="predicted"/>
<feature type="compositionally biased region" description="Basic and acidic residues" evidence="1">
    <location>
        <begin position="11"/>
        <end position="24"/>
    </location>
</feature>
<feature type="region of interest" description="Disordered" evidence="1">
    <location>
        <begin position="1"/>
        <end position="26"/>
    </location>
</feature>